<dbReference type="InterPro" id="IPR036410">
    <property type="entry name" value="HSP_DnaJ_Cys-rich_dom_sf"/>
</dbReference>
<feature type="region of interest" description="Disordered" evidence="1">
    <location>
        <begin position="1"/>
        <end position="38"/>
    </location>
</feature>
<protein>
    <recommendedName>
        <fullName evidence="4">Chaperone protein DnaJ</fullName>
    </recommendedName>
</protein>
<organism evidence="2 3">
    <name type="scientific">Azospirillum aestuarii</name>
    <dbReference type="NCBI Taxonomy" id="2802052"/>
    <lineage>
        <taxon>Bacteria</taxon>
        <taxon>Pseudomonadati</taxon>
        <taxon>Pseudomonadota</taxon>
        <taxon>Alphaproteobacteria</taxon>
        <taxon>Rhodospirillales</taxon>
        <taxon>Azospirillaceae</taxon>
        <taxon>Azospirillum</taxon>
    </lineage>
</organism>
<dbReference type="SUPFAM" id="SSF57938">
    <property type="entry name" value="DnaJ/Hsp40 cysteine-rich domain"/>
    <property type="match status" value="1"/>
</dbReference>
<evidence type="ECO:0008006" key="4">
    <source>
        <dbReference type="Google" id="ProtNLM"/>
    </source>
</evidence>
<evidence type="ECO:0000313" key="3">
    <source>
        <dbReference type="Proteomes" id="UP000654452"/>
    </source>
</evidence>
<dbReference type="EMBL" id="JAEPIV010000061">
    <property type="protein sequence ID" value="MBK4723476.1"/>
    <property type="molecule type" value="Genomic_DNA"/>
</dbReference>
<dbReference type="Proteomes" id="UP000654452">
    <property type="component" value="Unassembled WGS sequence"/>
</dbReference>
<dbReference type="RefSeq" id="WP_200487819.1">
    <property type="nucleotide sequence ID" value="NZ_JAEPIV010000061.1"/>
</dbReference>
<keyword evidence="3" id="KW-1185">Reference proteome</keyword>
<proteinExistence type="predicted"/>
<evidence type="ECO:0000313" key="2">
    <source>
        <dbReference type="EMBL" id="MBK4723476.1"/>
    </source>
</evidence>
<accession>A0ABS1I920</accession>
<comment type="caution">
    <text evidence="2">The sequence shown here is derived from an EMBL/GenBank/DDBJ whole genome shotgun (WGS) entry which is preliminary data.</text>
</comment>
<gene>
    <name evidence="2" type="ORF">JJL56_32020</name>
</gene>
<reference evidence="2 3" key="1">
    <citation type="submission" date="2021-01" db="EMBL/GenBank/DDBJ databases">
        <title>Azospirillum sp. YIM DDC1 draft genome.</title>
        <authorList>
            <person name="Wang Y.-X."/>
        </authorList>
    </citation>
    <scope>NUCLEOTIDE SEQUENCE [LARGE SCALE GENOMIC DNA]</scope>
    <source>
        <strain evidence="2 3">YIM DDC1</strain>
    </source>
</reference>
<evidence type="ECO:0000256" key="1">
    <source>
        <dbReference type="SAM" id="MobiDB-lite"/>
    </source>
</evidence>
<feature type="compositionally biased region" description="Polar residues" evidence="1">
    <location>
        <begin position="1"/>
        <end position="10"/>
    </location>
</feature>
<dbReference type="Gene3D" id="6.20.20.10">
    <property type="match status" value="1"/>
</dbReference>
<sequence length="68" mass="6881">MTNEKPSTPLHSLDRESKPMNPGDAAPEGTPGTGEDVCPKCHGSGQIDSKPCINCGGTGFIIEAIGGA</sequence>
<name>A0ABS1I920_9PROT</name>